<dbReference type="OrthoDB" id="3038990at2759"/>
<keyword evidence="1" id="KW-1133">Transmembrane helix</keyword>
<accession>A0A4S8KW94</accession>
<organism evidence="2 3">
    <name type="scientific">Dendrothele bispora (strain CBS 962.96)</name>
    <dbReference type="NCBI Taxonomy" id="1314807"/>
    <lineage>
        <taxon>Eukaryota</taxon>
        <taxon>Fungi</taxon>
        <taxon>Dikarya</taxon>
        <taxon>Basidiomycota</taxon>
        <taxon>Agaricomycotina</taxon>
        <taxon>Agaricomycetes</taxon>
        <taxon>Agaricomycetidae</taxon>
        <taxon>Agaricales</taxon>
        <taxon>Agaricales incertae sedis</taxon>
        <taxon>Dendrothele</taxon>
    </lineage>
</organism>
<reference evidence="2 3" key="1">
    <citation type="journal article" date="2019" name="Nat. Ecol. Evol.">
        <title>Megaphylogeny resolves global patterns of mushroom evolution.</title>
        <authorList>
            <person name="Varga T."/>
            <person name="Krizsan K."/>
            <person name="Foldi C."/>
            <person name="Dima B."/>
            <person name="Sanchez-Garcia M."/>
            <person name="Sanchez-Ramirez S."/>
            <person name="Szollosi G.J."/>
            <person name="Szarkandi J.G."/>
            <person name="Papp V."/>
            <person name="Albert L."/>
            <person name="Andreopoulos W."/>
            <person name="Angelini C."/>
            <person name="Antonin V."/>
            <person name="Barry K.W."/>
            <person name="Bougher N.L."/>
            <person name="Buchanan P."/>
            <person name="Buyck B."/>
            <person name="Bense V."/>
            <person name="Catcheside P."/>
            <person name="Chovatia M."/>
            <person name="Cooper J."/>
            <person name="Damon W."/>
            <person name="Desjardin D."/>
            <person name="Finy P."/>
            <person name="Geml J."/>
            <person name="Haridas S."/>
            <person name="Hughes K."/>
            <person name="Justo A."/>
            <person name="Karasinski D."/>
            <person name="Kautmanova I."/>
            <person name="Kiss B."/>
            <person name="Kocsube S."/>
            <person name="Kotiranta H."/>
            <person name="LaButti K.M."/>
            <person name="Lechner B.E."/>
            <person name="Liimatainen K."/>
            <person name="Lipzen A."/>
            <person name="Lukacs Z."/>
            <person name="Mihaltcheva S."/>
            <person name="Morgado L.N."/>
            <person name="Niskanen T."/>
            <person name="Noordeloos M.E."/>
            <person name="Ohm R.A."/>
            <person name="Ortiz-Santana B."/>
            <person name="Ovrebo C."/>
            <person name="Racz N."/>
            <person name="Riley R."/>
            <person name="Savchenko A."/>
            <person name="Shiryaev A."/>
            <person name="Soop K."/>
            <person name="Spirin V."/>
            <person name="Szebenyi C."/>
            <person name="Tomsovsky M."/>
            <person name="Tulloss R.E."/>
            <person name="Uehling J."/>
            <person name="Grigoriev I.V."/>
            <person name="Vagvolgyi C."/>
            <person name="Papp T."/>
            <person name="Martin F.M."/>
            <person name="Miettinen O."/>
            <person name="Hibbett D.S."/>
            <person name="Nagy L.G."/>
        </authorList>
    </citation>
    <scope>NUCLEOTIDE SEQUENCE [LARGE SCALE GENOMIC DNA]</scope>
    <source>
        <strain evidence="2 3">CBS 962.96</strain>
    </source>
</reference>
<feature type="transmembrane region" description="Helical" evidence="1">
    <location>
        <begin position="77"/>
        <end position="97"/>
    </location>
</feature>
<dbReference type="Proteomes" id="UP000297245">
    <property type="component" value="Unassembled WGS sequence"/>
</dbReference>
<dbReference type="EMBL" id="ML179927">
    <property type="protein sequence ID" value="THU80217.1"/>
    <property type="molecule type" value="Genomic_DNA"/>
</dbReference>
<keyword evidence="3" id="KW-1185">Reference proteome</keyword>
<dbReference type="AlphaFoldDB" id="A0A4S8KW94"/>
<protein>
    <submittedName>
        <fullName evidence="2">Uncharacterized protein</fullName>
    </submittedName>
</protein>
<name>A0A4S8KW94_DENBC</name>
<feature type="transmembrane region" description="Helical" evidence="1">
    <location>
        <begin position="251"/>
        <end position="268"/>
    </location>
</feature>
<feature type="transmembrane region" description="Helical" evidence="1">
    <location>
        <begin position="109"/>
        <end position="128"/>
    </location>
</feature>
<feature type="transmembrane region" description="Helical" evidence="1">
    <location>
        <begin position="140"/>
        <end position="159"/>
    </location>
</feature>
<keyword evidence="1" id="KW-0812">Transmembrane</keyword>
<evidence type="ECO:0000313" key="3">
    <source>
        <dbReference type="Proteomes" id="UP000297245"/>
    </source>
</evidence>
<evidence type="ECO:0000256" key="1">
    <source>
        <dbReference type="SAM" id="Phobius"/>
    </source>
</evidence>
<keyword evidence="1" id="KW-0472">Membrane</keyword>
<feature type="transmembrane region" description="Helical" evidence="1">
    <location>
        <begin position="274"/>
        <end position="292"/>
    </location>
</feature>
<gene>
    <name evidence="2" type="ORF">K435DRAFT_785517</name>
</gene>
<feature type="transmembrane region" description="Helical" evidence="1">
    <location>
        <begin position="179"/>
        <end position="202"/>
    </location>
</feature>
<sequence length="316" mass="35955">MSPSLFSDSESAVLAQEAQASRYVFVSSLVVGAKNLEFGLAHRSLISYRQMLGWDILTNIDDEIELYFARELGLPTFAYLFCRISSVFYALVQTLYVVLDISNCAHLEFVLPLGVAASTNSISFLFLLRVRAIYHESRKAQIFFTTFWLISAACSALFFKFGDGEQSIINPQKCTFGKIHPIFSSVANGLFLVFDTIVYLAISFRLFRIFQFERNLESILLGTGSRNRASSFFTGRCLPAFSRSFLRDGQLFYTMSFFLTVQIIVLYIPPQYNLIPDPLYLVLLNILACYVFRNVKLGKIREESLSISSIHFRSQM</sequence>
<proteinExistence type="predicted"/>
<evidence type="ECO:0000313" key="2">
    <source>
        <dbReference type="EMBL" id="THU80217.1"/>
    </source>
</evidence>